<evidence type="ECO:0000256" key="3">
    <source>
        <dbReference type="ARBA" id="ARBA00023274"/>
    </source>
</evidence>
<comment type="similarity">
    <text evidence="1">Belongs to the eukaryotic ribosomal protein eL22 family.</text>
</comment>
<dbReference type="STRING" id="610380.E2BLG9"/>
<feature type="non-terminal residue" evidence="6">
    <location>
        <position position="1"/>
    </location>
</feature>
<organism evidence="7">
    <name type="scientific">Harpegnathos saltator</name>
    <name type="common">Jerdon's jumping ant</name>
    <dbReference type="NCBI Taxonomy" id="610380"/>
    <lineage>
        <taxon>Eukaryota</taxon>
        <taxon>Metazoa</taxon>
        <taxon>Ecdysozoa</taxon>
        <taxon>Arthropoda</taxon>
        <taxon>Hexapoda</taxon>
        <taxon>Insecta</taxon>
        <taxon>Pterygota</taxon>
        <taxon>Neoptera</taxon>
        <taxon>Endopterygota</taxon>
        <taxon>Hymenoptera</taxon>
        <taxon>Apocrita</taxon>
        <taxon>Aculeata</taxon>
        <taxon>Formicoidea</taxon>
        <taxon>Formicidae</taxon>
        <taxon>Ponerinae</taxon>
        <taxon>Ponerini</taxon>
        <taxon>Harpegnathos</taxon>
    </lineage>
</organism>
<dbReference type="PANTHER" id="PTHR10064">
    <property type="entry name" value="60S RIBOSOMAL PROTEIN L22"/>
    <property type="match status" value="1"/>
</dbReference>
<dbReference type="InterPro" id="IPR002671">
    <property type="entry name" value="Ribosomal_eL22"/>
</dbReference>
<dbReference type="GO" id="GO:1990904">
    <property type="term" value="C:ribonucleoprotein complex"/>
    <property type="evidence" value="ECO:0007669"/>
    <property type="project" value="UniProtKB-KW"/>
</dbReference>
<protein>
    <recommendedName>
        <fullName evidence="4">Large ribosomal subunit protein eL22</fullName>
    </recommendedName>
    <alternativeName>
        <fullName evidence="5">60S ribosomal protein L22</fullName>
    </alternativeName>
</protein>
<dbReference type="GO" id="GO:0002181">
    <property type="term" value="P:cytoplasmic translation"/>
    <property type="evidence" value="ECO:0007669"/>
    <property type="project" value="TreeGrafter"/>
</dbReference>
<dbReference type="AlphaFoldDB" id="E2BLG9"/>
<dbReference type="OrthoDB" id="10259820at2759"/>
<dbReference type="InterPro" id="IPR038526">
    <property type="entry name" value="Ribosomal_eL22_sf"/>
</dbReference>
<dbReference type="InParanoid" id="E2BLG9"/>
<dbReference type="GO" id="GO:0003723">
    <property type="term" value="F:RNA binding"/>
    <property type="evidence" value="ECO:0007669"/>
    <property type="project" value="TreeGrafter"/>
</dbReference>
<dbReference type="GO" id="GO:0003735">
    <property type="term" value="F:structural constituent of ribosome"/>
    <property type="evidence" value="ECO:0007669"/>
    <property type="project" value="InterPro"/>
</dbReference>
<evidence type="ECO:0000256" key="4">
    <source>
        <dbReference type="ARBA" id="ARBA00040613"/>
    </source>
</evidence>
<dbReference type="GO" id="GO:0005840">
    <property type="term" value="C:ribosome"/>
    <property type="evidence" value="ECO:0007669"/>
    <property type="project" value="UniProtKB-KW"/>
</dbReference>
<keyword evidence="2 6" id="KW-0689">Ribosomal protein</keyword>
<evidence type="ECO:0000256" key="5">
    <source>
        <dbReference type="ARBA" id="ARBA00041214"/>
    </source>
</evidence>
<dbReference type="OMA" id="CHGAREK"/>
<reference evidence="6 7" key="1">
    <citation type="journal article" date="2010" name="Science">
        <title>Genomic comparison of the ants Camponotus floridanus and Harpegnathos saltator.</title>
        <authorList>
            <person name="Bonasio R."/>
            <person name="Zhang G."/>
            <person name="Ye C."/>
            <person name="Mutti N.S."/>
            <person name="Fang X."/>
            <person name="Qin N."/>
            <person name="Donahue G."/>
            <person name="Yang P."/>
            <person name="Li Q."/>
            <person name="Li C."/>
            <person name="Zhang P."/>
            <person name="Huang Z."/>
            <person name="Berger S.L."/>
            <person name="Reinberg D."/>
            <person name="Wang J."/>
            <person name="Liebig J."/>
        </authorList>
    </citation>
    <scope>NUCLEOTIDE SEQUENCE [LARGE SCALE GENOMIC DNA]</scope>
    <source>
        <strain evidence="6 7">R22 G/1</strain>
    </source>
</reference>
<dbReference type="EMBL" id="GL449019">
    <property type="protein sequence ID" value="EFN83461.1"/>
    <property type="molecule type" value="Genomic_DNA"/>
</dbReference>
<dbReference type="PANTHER" id="PTHR10064:SF0">
    <property type="entry name" value="FI24544P1-RELATED"/>
    <property type="match status" value="1"/>
</dbReference>
<evidence type="ECO:0000313" key="6">
    <source>
        <dbReference type="EMBL" id="EFN83461.1"/>
    </source>
</evidence>
<dbReference type="Proteomes" id="UP000008237">
    <property type="component" value="Unassembled WGS sequence"/>
</dbReference>
<dbReference type="Gene3D" id="3.30.1360.210">
    <property type="match status" value="1"/>
</dbReference>
<keyword evidence="3" id="KW-0687">Ribonucleoprotein</keyword>
<sequence length="86" mass="9717">APKKSKGPAKKQVLRGKGQKKKVSVKFTIDCTHPVEDNIMDVANFEKYLHERIKVNGKTGNFGNNVTLERNKMKLSVNSDVDFSKR</sequence>
<dbReference type="Pfam" id="PF01776">
    <property type="entry name" value="Ribosomal_L22e"/>
    <property type="match status" value="1"/>
</dbReference>
<keyword evidence="7" id="KW-1185">Reference proteome</keyword>
<evidence type="ECO:0000313" key="7">
    <source>
        <dbReference type="Proteomes" id="UP000008237"/>
    </source>
</evidence>
<accession>E2BLG9</accession>
<name>E2BLG9_HARSA</name>
<proteinExistence type="inferred from homology"/>
<evidence type="ECO:0000256" key="1">
    <source>
        <dbReference type="ARBA" id="ARBA00007817"/>
    </source>
</evidence>
<gene>
    <name evidence="6" type="ORF">EAI_00151</name>
</gene>
<evidence type="ECO:0000256" key="2">
    <source>
        <dbReference type="ARBA" id="ARBA00022980"/>
    </source>
</evidence>